<dbReference type="Proteomes" id="UP000008136">
    <property type="component" value="Chromosome"/>
</dbReference>
<evidence type="ECO:0000256" key="7">
    <source>
        <dbReference type="HAMAP-Rule" id="MF_00028"/>
    </source>
</evidence>
<dbReference type="EMBL" id="CP002588">
    <property type="protein sequence ID" value="AEA47776.1"/>
    <property type="molecule type" value="Genomic_DNA"/>
</dbReference>
<dbReference type="STRING" id="693661.Arcve_1779"/>
<dbReference type="InterPro" id="IPR002586">
    <property type="entry name" value="CobQ/CobB/MinD/ParA_Nub-bd_dom"/>
</dbReference>
<evidence type="ECO:0000256" key="3">
    <source>
        <dbReference type="ARBA" id="ARBA00014921"/>
    </source>
</evidence>
<organism evidence="10 11">
    <name type="scientific">Archaeoglobus veneficus (strain DSM 11195 / SNP6)</name>
    <dbReference type="NCBI Taxonomy" id="693661"/>
    <lineage>
        <taxon>Archaea</taxon>
        <taxon>Methanobacteriati</taxon>
        <taxon>Methanobacteriota</taxon>
        <taxon>Archaeoglobi</taxon>
        <taxon>Archaeoglobales</taxon>
        <taxon>Archaeoglobaceae</taxon>
        <taxon>Archaeoglobus</taxon>
    </lineage>
</organism>
<keyword evidence="4 7" id="KW-0169">Cobalamin biosynthesis</keyword>
<feature type="active site" evidence="7">
    <location>
        <position position="436"/>
    </location>
</feature>
<dbReference type="CDD" id="cd05389">
    <property type="entry name" value="CobQ_N"/>
    <property type="match status" value="1"/>
</dbReference>
<comment type="pathway">
    <text evidence="1 7">Cofactor biosynthesis; adenosylcobalamin biosynthesis.</text>
</comment>
<feature type="active site" description="Nucleophile" evidence="7">
    <location>
        <position position="338"/>
    </location>
</feature>
<comment type="function">
    <text evidence="6 7">Catalyzes amidations at positions B, D, E, and G on adenosylcobyrinic A,C-diamide. NH(2) groups are provided by glutamine, and one molecule of ATP is hydrogenolyzed for each amidation.</text>
</comment>
<gene>
    <name evidence="7" type="primary">cobQ</name>
    <name evidence="10" type="ordered locus">Arcve_1779</name>
</gene>
<reference evidence="10 11" key="1">
    <citation type="submission" date="2011-03" db="EMBL/GenBank/DDBJ databases">
        <title>The complete genome of Archaeoglobus veneficus SNP6.</title>
        <authorList>
            <consortium name="US DOE Joint Genome Institute (JGI-PGF)"/>
            <person name="Lucas S."/>
            <person name="Copeland A."/>
            <person name="Lapidus A."/>
            <person name="Bruce D."/>
            <person name="Goodwin L."/>
            <person name="Pitluck S."/>
            <person name="Kyrpides N."/>
            <person name="Mavromatis K."/>
            <person name="Pagani I."/>
            <person name="Ivanova N."/>
            <person name="Mikhailova N."/>
            <person name="Lu M."/>
            <person name="Detter J.C."/>
            <person name="Tapia R."/>
            <person name="Han C."/>
            <person name="Land M."/>
            <person name="Hauser L."/>
            <person name="Markowitz V."/>
            <person name="Cheng J.-F."/>
            <person name="Hugenholtz P."/>
            <person name="Woyke T."/>
            <person name="Wu D."/>
            <person name="Spring S."/>
            <person name="Brambilla E."/>
            <person name="Klenk H.-P."/>
            <person name="Eisen J.A."/>
        </authorList>
    </citation>
    <scope>NUCLEOTIDE SEQUENCE [LARGE SCALE GENOMIC DNA]</scope>
    <source>
        <strain>SNP6</strain>
    </source>
</reference>
<dbReference type="InterPro" id="IPR047045">
    <property type="entry name" value="CobQ_N"/>
</dbReference>
<dbReference type="Gene3D" id="3.40.50.880">
    <property type="match status" value="1"/>
</dbReference>
<evidence type="ECO:0000256" key="5">
    <source>
        <dbReference type="ARBA" id="ARBA00022962"/>
    </source>
</evidence>
<dbReference type="eggNOG" id="arCOG00105">
    <property type="taxonomic scope" value="Archaea"/>
</dbReference>
<evidence type="ECO:0000259" key="9">
    <source>
        <dbReference type="Pfam" id="PF07685"/>
    </source>
</evidence>
<proteinExistence type="inferred from homology"/>
<dbReference type="GO" id="GO:0015420">
    <property type="term" value="F:ABC-type vitamin B12 transporter activity"/>
    <property type="evidence" value="ECO:0007669"/>
    <property type="project" value="UniProtKB-UniRule"/>
</dbReference>
<dbReference type="CDD" id="cd01750">
    <property type="entry name" value="GATase1_CobQ"/>
    <property type="match status" value="1"/>
</dbReference>
<dbReference type="AlphaFoldDB" id="F2KQX0"/>
<dbReference type="SUPFAM" id="SSF52317">
    <property type="entry name" value="Class I glutamine amidotransferase-like"/>
    <property type="match status" value="1"/>
</dbReference>
<dbReference type="UniPathway" id="UPA00148"/>
<dbReference type="NCBIfam" id="TIGR00313">
    <property type="entry name" value="cobQ"/>
    <property type="match status" value="1"/>
</dbReference>
<dbReference type="PANTHER" id="PTHR21343">
    <property type="entry name" value="DETHIOBIOTIN SYNTHETASE"/>
    <property type="match status" value="1"/>
</dbReference>
<evidence type="ECO:0000313" key="11">
    <source>
        <dbReference type="Proteomes" id="UP000008136"/>
    </source>
</evidence>
<accession>F2KQX0</accession>
<dbReference type="PROSITE" id="PS51274">
    <property type="entry name" value="GATASE_COBBQ"/>
    <property type="match status" value="1"/>
</dbReference>
<evidence type="ECO:0000259" key="8">
    <source>
        <dbReference type="Pfam" id="PF01656"/>
    </source>
</evidence>
<dbReference type="GO" id="GO:0003824">
    <property type="term" value="F:catalytic activity"/>
    <property type="evidence" value="ECO:0007669"/>
    <property type="project" value="InterPro"/>
</dbReference>
<feature type="domain" description="CobB/CobQ-like glutamine amidotransferase" evidence="9">
    <location>
        <begin position="265"/>
        <end position="442"/>
    </location>
</feature>
<dbReference type="HAMAP" id="MF_00028">
    <property type="entry name" value="CobQ"/>
    <property type="match status" value="1"/>
</dbReference>
<dbReference type="PANTHER" id="PTHR21343:SF1">
    <property type="entry name" value="COBYRIC ACID SYNTHASE"/>
    <property type="match status" value="1"/>
</dbReference>
<name>F2KQX0_ARCVS</name>
<dbReference type="InterPro" id="IPR029062">
    <property type="entry name" value="Class_I_gatase-like"/>
</dbReference>
<evidence type="ECO:0000313" key="10">
    <source>
        <dbReference type="EMBL" id="AEA47776.1"/>
    </source>
</evidence>
<protein>
    <recommendedName>
        <fullName evidence="3 7">Probable cobyric acid synthase</fullName>
    </recommendedName>
</protein>
<feature type="domain" description="CobQ/CobB/MinD/ParA nucleotide binding" evidence="8">
    <location>
        <begin position="20"/>
        <end position="242"/>
    </location>
</feature>
<dbReference type="NCBIfam" id="NF001989">
    <property type="entry name" value="PRK00784.1"/>
    <property type="match status" value="1"/>
</dbReference>
<keyword evidence="5 7" id="KW-0315">Glutamine amidotransferase</keyword>
<comment type="similarity">
    <text evidence="2 7">Belongs to the CobB/CobQ family. CobQ subfamily.</text>
</comment>
<evidence type="ECO:0000256" key="4">
    <source>
        <dbReference type="ARBA" id="ARBA00022573"/>
    </source>
</evidence>
<dbReference type="Pfam" id="PF07685">
    <property type="entry name" value="GATase_3"/>
    <property type="match status" value="1"/>
</dbReference>
<dbReference type="Pfam" id="PF01656">
    <property type="entry name" value="CbiA"/>
    <property type="match status" value="1"/>
</dbReference>
<dbReference type="KEGG" id="ave:Arcve_1779"/>
<dbReference type="InterPro" id="IPR004459">
    <property type="entry name" value="CobQ_synth"/>
</dbReference>
<dbReference type="Gene3D" id="3.40.50.300">
    <property type="entry name" value="P-loop containing nucleotide triphosphate hydrolases"/>
    <property type="match status" value="1"/>
</dbReference>
<evidence type="ECO:0000256" key="1">
    <source>
        <dbReference type="ARBA" id="ARBA00004953"/>
    </source>
</evidence>
<evidence type="ECO:0000256" key="6">
    <source>
        <dbReference type="ARBA" id="ARBA00025166"/>
    </source>
</evidence>
<evidence type="ECO:0000256" key="2">
    <source>
        <dbReference type="ARBA" id="ARBA00006205"/>
    </source>
</evidence>
<dbReference type="HOGENOM" id="CLU_019250_2_2_2"/>
<dbReference type="InterPro" id="IPR033949">
    <property type="entry name" value="CobQ_GATase1"/>
</dbReference>
<keyword evidence="11" id="KW-1185">Reference proteome</keyword>
<sequence length="483" mass="53035">MQDTIKNALSFNKIACHVALMIAGTSSSAGKSVLVAALCRILSKRGYAVAPFKAQNMSLNSYVTKEGKEIAIAQAFQARAAGIEPNELMNPVLLKPKGNFVSQLILLGEAVKDVSSFEYYREVPKIMKVVEEAYTELSRNYDVIVIEGAGGIAEINLYDRDVANIGIARIAKPAIYIVGDIDRGGVFASLYGTYKLLPSDVAGLVRGFIINRLRGSEKLLESGVRQLEELTGVPVLGVIPHLNSAMPSEDSLCMDEWSGNGETSEIGILKLPRISNFTDLEPLRELCKFIDLKDDIDCEIVIVPGSKDTMADLRALKEAGMHEKLRRFAKDRPVIGICGGYQMLGRELVDFGVEHGYVKAKGIGLLDAVTEFREFRKMCRQVERKVNGNAVILEKIKGESVWGYEIHKGVTKASNPVFDDEGCASEDGMVWGTYMHGLFWNDCIVKAVCKHLGVEIPSRTDGIEELAKVVEEKLDIDAILGWV</sequence>
<dbReference type="InterPro" id="IPR011698">
    <property type="entry name" value="GATase_3"/>
</dbReference>
<dbReference type="InterPro" id="IPR027417">
    <property type="entry name" value="P-loop_NTPase"/>
</dbReference>
<dbReference type="GO" id="GO:0009236">
    <property type="term" value="P:cobalamin biosynthetic process"/>
    <property type="evidence" value="ECO:0007669"/>
    <property type="project" value="UniProtKB-UniRule"/>
</dbReference>
<dbReference type="SUPFAM" id="SSF52540">
    <property type="entry name" value="P-loop containing nucleoside triphosphate hydrolases"/>
    <property type="match status" value="1"/>
</dbReference>